<dbReference type="Gene3D" id="3.40.190.10">
    <property type="entry name" value="Periplasmic binding protein-like II"/>
    <property type="match status" value="1"/>
</dbReference>
<evidence type="ECO:0000256" key="3">
    <source>
        <dbReference type="ARBA" id="ARBA00022729"/>
    </source>
</evidence>
<organism evidence="4 5">
    <name type="scientific">Angustibacter aerolatus</name>
    <dbReference type="NCBI Taxonomy" id="1162965"/>
    <lineage>
        <taxon>Bacteria</taxon>
        <taxon>Bacillati</taxon>
        <taxon>Actinomycetota</taxon>
        <taxon>Actinomycetes</taxon>
        <taxon>Kineosporiales</taxon>
        <taxon>Kineosporiaceae</taxon>
    </lineage>
</organism>
<sequence length="185" mass="18588">MANASGAAKDGNETDPQVPYCAGKIGMLSAPGWVSGSITAPKADGGCPDSKKDLGVFALPGDTAGTTAPVFLGGSNVAIAAKSKHPDLAYDALKILLSDGYQTKMAEAGLIPAKTSLVTALGTDDLAKATAQSATNTRSTPAAPGWANVESDKIMEDLFVQIAKGGDVAKLAAAADQKITAALNR</sequence>
<dbReference type="EMBL" id="BSUZ01000001">
    <property type="protein sequence ID" value="GMA89161.1"/>
    <property type="molecule type" value="Genomic_DNA"/>
</dbReference>
<reference evidence="5" key="1">
    <citation type="journal article" date="2019" name="Int. J. Syst. Evol. Microbiol.">
        <title>The Global Catalogue of Microorganisms (GCM) 10K type strain sequencing project: providing services to taxonomists for standard genome sequencing and annotation.</title>
        <authorList>
            <consortium name="The Broad Institute Genomics Platform"/>
            <consortium name="The Broad Institute Genome Sequencing Center for Infectious Disease"/>
            <person name="Wu L."/>
            <person name="Ma J."/>
        </authorList>
    </citation>
    <scope>NUCLEOTIDE SEQUENCE [LARGE SCALE GENOMIC DNA]</scope>
    <source>
        <strain evidence="5">NBRC 108730</strain>
    </source>
</reference>
<evidence type="ECO:0000313" key="5">
    <source>
        <dbReference type="Proteomes" id="UP001157017"/>
    </source>
</evidence>
<keyword evidence="5" id="KW-1185">Reference proteome</keyword>
<proteinExistence type="inferred from homology"/>
<dbReference type="Proteomes" id="UP001157017">
    <property type="component" value="Unassembled WGS sequence"/>
</dbReference>
<evidence type="ECO:0008006" key="6">
    <source>
        <dbReference type="Google" id="ProtNLM"/>
    </source>
</evidence>
<evidence type="ECO:0000256" key="1">
    <source>
        <dbReference type="ARBA" id="ARBA00008520"/>
    </source>
</evidence>
<evidence type="ECO:0000256" key="2">
    <source>
        <dbReference type="ARBA" id="ARBA00022448"/>
    </source>
</evidence>
<name>A0ABQ6JNM4_9ACTN</name>
<dbReference type="Pfam" id="PF01547">
    <property type="entry name" value="SBP_bac_1"/>
    <property type="match status" value="1"/>
</dbReference>
<keyword evidence="2" id="KW-0813">Transport</keyword>
<comment type="similarity">
    <text evidence="1">Belongs to the bacterial solute-binding protein 1 family.</text>
</comment>
<protein>
    <recommendedName>
        <fullName evidence="6">Extracellular solute-binding protein</fullName>
    </recommendedName>
</protein>
<comment type="caution">
    <text evidence="4">The sequence shown here is derived from an EMBL/GenBank/DDBJ whole genome shotgun (WGS) entry which is preliminary data.</text>
</comment>
<evidence type="ECO:0000313" key="4">
    <source>
        <dbReference type="EMBL" id="GMA89161.1"/>
    </source>
</evidence>
<keyword evidence="3" id="KW-0732">Signal</keyword>
<dbReference type="PANTHER" id="PTHR30061:SF50">
    <property type="entry name" value="MALTOSE_MALTODEXTRIN-BINDING PERIPLASMIC PROTEIN"/>
    <property type="match status" value="1"/>
</dbReference>
<gene>
    <name evidence="4" type="ORF">GCM10025868_44110</name>
</gene>
<dbReference type="InterPro" id="IPR006059">
    <property type="entry name" value="SBP"/>
</dbReference>
<accession>A0ABQ6JNM4</accession>
<dbReference type="SUPFAM" id="SSF53850">
    <property type="entry name" value="Periplasmic binding protein-like II"/>
    <property type="match status" value="1"/>
</dbReference>
<dbReference type="PANTHER" id="PTHR30061">
    <property type="entry name" value="MALTOSE-BINDING PERIPLASMIC PROTEIN"/>
    <property type="match status" value="1"/>
</dbReference>